<dbReference type="InterPro" id="IPR052708">
    <property type="entry name" value="PxpC"/>
</dbReference>
<organism evidence="5 6">
    <name type="scientific">Herpetosiphon geysericola</name>
    <dbReference type="NCBI Taxonomy" id="70996"/>
    <lineage>
        <taxon>Bacteria</taxon>
        <taxon>Bacillati</taxon>
        <taxon>Chloroflexota</taxon>
        <taxon>Chloroflexia</taxon>
        <taxon>Herpetosiphonales</taxon>
        <taxon>Herpetosiphonaceae</taxon>
        <taxon>Herpetosiphon</taxon>
    </lineage>
</organism>
<dbReference type="SUPFAM" id="SSF50891">
    <property type="entry name" value="Cyclophilin-like"/>
    <property type="match status" value="1"/>
</dbReference>
<comment type="caution">
    <text evidence="5">The sequence shown here is derived from an EMBL/GenBank/DDBJ whole genome shotgun (WGS) entry which is preliminary data.</text>
</comment>
<dbReference type="InterPro" id="IPR003778">
    <property type="entry name" value="CT_A_B"/>
</dbReference>
<evidence type="ECO:0000313" key="6">
    <source>
        <dbReference type="Proteomes" id="UP000050277"/>
    </source>
</evidence>
<evidence type="ECO:0000259" key="4">
    <source>
        <dbReference type="SMART" id="SM00797"/>
    </source>
</evidence>
<gene>
    <name evidence="5" type="ORF">SE18_02340</name>
</gene>
<dbReference type="GO" id="GO:0016787">
    <property type="term" value="F:hydrolase activity"/>
    <property type="evidence" value="ECO:0007669"/>
    <property type="project" value="UniProtKB-KW"/>
</dbReference>
<dbReference type="PANTHER" id="PTHR43309:SF3">
    <property type="entry name" value="5-OXOPROLINASE SUBUNIT C"/>
    <property type="match status" value="1"/>
</dbReference>
<accession>A0A0P6Y4Z6</accession>
<protein>
    <recommendedName>
        <fullName evidence="4">Carboxyltransferase domain-containing protein</fullName>
    </recommendedName>
</protein>
<keyword evidence="2" id="KW-0378">Hydrolase</keyword>
<dbReference type="GO" id="GO:0005524">
    <property type="term" value="F:ATP binding"/>
    <property type="evidence" value="ECO:0007669"/>
    <property type="project" value="UniProtKB-KW"/>
</dbReference>
<dbReference type="SMART" id="SM00797">
    <property type="entry name" value="AHS2"/>
    <property type="match status" value="1"/>
</dbReference>
<dbReference type="PATRIC" id="fig|70996.4.peg.1626"/>
<dbReference type="Pfam" id="PF02626">
    <property type="entry name" value="CT_A_B"/>
    <property type="match status" value="1"/>
</dbReference>
<keyword evidence="3" id="KW-0067">ATP-binding</keyword>
<keyword evidence="1" id="KW-0547">Nucleotide-binding</keyword>
<dbReference type="EMBL" id="LGKP01000006">
    <property type="protein sequence ID" value="KPL91287.1"/>
    <property type="molecule type" value="Genomic_DNA"/>
</dbReference>
<feature type="domain" description="Carboxyltransferase" evidence="4">
    <location>
        <begin position="23"/>
        <end position="296"/>
    </location>
</feature>
<evidence type="ECO:0000256" key="1">
    <source>
        <dbReference type="ARBA" id="ARBA00022741"/>
    </source>
</evidence>
<name>A0A0P6Y4Z6_9CHLR</name>
<reference evidence="5 6" key="1">
    <citation type="submission" date="2015-07" db="EMBL/GenBank/DDBJ databases">
        <title>Whole genome sequence of Herpetosiphon geysericola DSM 7119.</title>
        <authorList>
            <person name="Hemp J."/>
            <person name="Ward L.M."/>
            <person name="Pace L.A."/>
            <person name="Fischer W.W."/>
        </authorList>
    </citation>
    <scope>NUCLEOTIDE SEQUENCE [LARGE SCALE GENOMIC DNA]</scope>
    <source>
        <strain evidence="5 6">DSM 7119</strain>
    </source>
</reference>
<proteinExistence type="predicted"/>
<dbReference type="PANTHER" id="PTHR43309">
    <property type="entry name" value="5-OXOPROLINASE SUBUNIT C"/>
    <property type="match status" value="1"/>
</dbReference>
<dbReference type="AlphaFoldDB" id="A0A0P6Y4Z6"/>
<evidence type="ECO:0000256" key="3">
    <source>
        <dbReference type="ARBA" id="ARBA00022840"/>
    </source>
</evidence>
<dbReference type="STRING" id="70996.SE18_02340"/>
<dbReference type="InterPro" id="IPR029000">
    <property type="entry name" value="Cyclophilin-like_dom_sf"/>
</dbReference>
<keyword evidence="6" id="KW-1185">Reference proteome</keyword>
<dbReference type="Gene3D" id="2.40.100.10">
    <property type="entry name" value="Cyclophilin-like"/>
    <property type="match status" value="1"/>
</dbReference>
<evidence type="ECO:0000313" key="5">
    <source>
        <dbReference type="EMBL" id="KPL91287.1"/>
    </source>
</evidence>
<sequence length="312" mass="33579">MLTIRQTSMLISLQDTGRAGLRHWGVPASGALDWLAHSLASRLVGNAAELASLEITGPGARLHFSELTIISLVGADLGAELDGQPIALGRAWLVRPNSELSFNQRRHGARCYLAVAGGFNITPQLGSQSCLLGAPWSGYLAQPLRIGDQLSYNQPDLSIAGRSLDTTSIDSSQSLIRYLPNRRLANKIQRQFQAQTWCISSKSNRMGYRCAGQALAAPAKPVRSFGVVPGTIQLPPDGQPIVLLADAQTTGGYPVLGVVIRADLPKLAQRLPSEYLQFQPIGLTLAERAFAEQLNLLKANFELEPLILGTPI</sequence>
<evidence type="ECO:0000256" key="2">
    <source>
        <dbReference type="ARBA" id="ARBA00022801"/>
    </source>
</evidence>
<dbReference type="Proteomes" id="UP000050277">
    <property type="component" value="Unassembled WGS sequence"/>
</dbReference>